<reference evidence="1 2" key="1">
    <citation type="submission" date="2019-02" db="EMBL/GenBank/DDBJ databases">
        <title>Genomic Encyclopedia of Type Strains, Phase IV (KMG-IV): sequencing the most valuable type-strain genomes for metagenomic binning, comparative biology and taxonomic classification.</title>
        <authorList>
            <person name="Goeker M."/>
        </authorList>
    </citation>
    <scope>NUCLEOTIDE SEQUENCE [LARGE SCALE GENOMIC DNA]</scope>
    <source>
        <strain evidence="1 2">DSM 10617</strain>
    </source>
</reference>
<organism evidence="1 2">
    <name type="scientific">Sphaerotilus mobilis</name>
    <dbReference type="NCBI Taxonomy" id="47994"/>
    <lineage>
        <taxon>Bacteria</taxon>
        <taxon>Pseudomonadati</taxon>
        <taxon>Pseudomonadota</taxon>
        <taxon>Betaproteobacteria</taxon>
        <taxon>Burkholderiales</taxon>
        <taxon>Sphaerotilaceae</taxon>
        <taxon>Sphaerotilus</taxon>
    </lineage>
</organism>
<accession>A0A4Q7LF59</accession>
<evidence type="ECO:0000313" key="1">
    <source>
        <dbReference type="EMBL" id="RZS53145.1"/>
    </source>
</evidence>
<keyword evidence="2" id="KW-1185">Reference proteome</keyword>
<name>A0A4Q7LF59_9BURK</name>
<dbReference type="AlphaFoldDB" id="A0A4Q7LF59"/>
<dbReference type="Proteomes" id="UP000293433">
    <property type="component" value="Unassembled WGS sequence"/>
</dbReference>
<sequence length="190" mass="20750">MALTPLASWRGRGLLSGMGVLATAVAVVAAIVTARAAQAWGHDPDVIELDGEVSEIDAIGIEPLEDRIRKRQLMQHKEDLQALEQGRPEGPRCAVTGKGYKAHWHVRDGELQLVRVVIDPCLDLGKPFDVREFGRYGESPARAHGYTGHVIVPRGQPIGEVDGEPQHRTHVVLIVQRGQVLSRTVIGAMR</sequence>
<evidence type="ECO:0000313" key="2">
    <source>
        <dbReference type="Proteomes" id="UP000293433"/>
    </source>
</evidence>
<proteinExistence type="predicted"/>
<dbReference type="EMBL" id="SGWV01000010">
    <property type="protein sequence ID" value="RZS53145.1"/>
    <property type="molecule type" value="Genomic_DNA"/>
</dbReference>
<gene>
    <name evidence="1" type="ORF">EV685_2770</name>
</gene>
<protein>
    <submittedName>
        <fullName evidence="1">Uncharacterized protein</fullName>
    </submittedName>
</protein>
<comment type="caution">
    <text evidence="1">The sequence shown here is derived from an EMBL/GenBank/DDBJ whole genome shotgun (WGS) entry which is preliminary data.</text>
</comment>